<organism evidence="2">
    <name type="scientific">viral metagenome</name>
    <dbReference type="NCBI Taxonomy" id="1070528"/>
    <lineage>
        <taxon>unclassified sequences</taxon>
        <taxon>metagenomes</taxon>
        <taxon>organismal metagenomes</taxon>
    </lineage>
</organism>
<proteinExistence type="predicted"/>
<name>A0A6C0M3K0_9ZZZZ</name>
<evidence type="ECO:0000256" key="1">
    <source>
        <dbReference type="SAM" id="MobiDB-lite"/>
    </source>
</evidence>
<evidence type="ECO:0000313" key="2">
    <source>
        <dbReference type="EMBL" id="QHU36551.1"/>
    </source>
</evidence>
<sequence length="196" mass="21125">MRVLILLVLIVLLFLHGCREYFTDTEYTNVKRPCGCPAAGGCPPACSSWQSKITSVAPSTGTSQATAAPYIPILQSFYDTVYVPATDKPTEAQVDTFVSSSGTVVDSGSLKTIIMDAFHIDPTVGKAESGASEKGAFTPSARLQPPDGRDEVYGYQEQASYYPTDMSDASQFAEGIYQPVHQTTPRRPVTGIENIK</sequence>
<reference evidence="2" key="1">
    <citation type="journal article" date="2020" name="Nature">
        <title>Giant virus diversity and host interactions through global metagenomics.</title>
        <authorList>
            <person name="Schulz F."/>
            <person name="Roux S."/>
            <person name="Paez-Espino D."/>
            <person name="Jungbluth S."/>
            <person name="Walsh D.A."/>
            <person name="Denef V.J."/>
            <person name="McMahon K.D."/>
            <person name="Konstantinidis K.T."/>
            <person name="Eloe-Fadrosh E.A."/>
            <person name="Kyrpides N.C."/>
            <person name="Woyke T."/>
        </authorList>
    </citation>
    <scope>NUCLEOTIDE SEQUENCE</scope>
    <source>
        <strain evidence="2">GVMAG-S-1035231-58</strain>
    </source>
</reference>
<accession>A0A6C0M3K0</accession>
<dbReference type="AlphaFoldDB" id="A0A6C0M3K0"/>
<dbReference type="EMBL" id="MN740639">
    <property type="protein sequence ID" value="QHU36551.1"/>
    <property type="molecule type" value="Genomic_DNA"/>
</dbReference>
<protein>
    <submittedName>
        <fullName evidence="2">Uncharacterized protein</fullName>
    </submittedName>
</protein>
<feature type="region of interest" description="Disordered" evidence="1">
    <location>
        <begin position="128"/>
        <end position="149"/>
    </location>
</feature>